<dbReference type="AlphaFoldDB" id="A8B9E4"/>
<proteinExistence type="predicted"/>
<dbReference type="GO" id="GO:0032957">
    <property type="term" value="P:inositol trisphosphate metabolic process"/>
    <property type="evidence" value="ECO:0007669"/>
    <property type="project" value="InterPro"/>
</dbReference>
<dbReference type="Gene3D" id="3.30.470.20">
    <property type="entry name" value="ATP-grasp fold, B domain"/>
    <property type="match status" value="1"/>
</dbReference>
<gene>
    <name evidence="1" type="ORF">GL50803_0016912</name>
</gene>
<dbReference type="Proteomes" id="UP000001548">
    <property type="component" value="Unassembled WGS sequence"/>
</dbReference>
<dbReference type="GO" id="GO:0005524">
    <property type="term" value="F:ATP binding"/>
    <property type="evidence" value="ECO:0007669"/>
    <property type="project" value="InterPro"/>
</dbReference>
<dbReference type="InterPro" id="IPR008656">
    <property type="entry name" value="Inositol_tetrakis-P_1-kinase"/>
</dbReference>
<dbReference type="GO" id="GO:0052726">
    <property type="term" value="F:inositol-1,3,4-trisphosphate 5-kinase activity"/>
    <property type="evidence" value="ECO:0000318"/>
    <property type="project" value="GO_Central"/>
</dbReference>
<name>A8B9E4_GIAIC</name>
<evidence type="ECO:0000313" key="2">
    <source>
        <dbReference type="Proteomes" id="UP000001548"/>
    </source>
</evidence>
<dbReference type="OMA" id="LLWADTH"/>
<dbReference type="SUPFAM" id="SSF56059">
    <property type="entry name" value="Glutathione synthetase ATP-binding domain-like"/>
    <property type="match status" value="1"/>
</dbReference>
<dbReference type="GO" id="GO:0052725">
    <property type="term" value="F:inositol-1,3,4-trisphosphate 6-kinase activity"/>
    <property type="evidence" value="ECO:0000318"/>
    <property type="project" value="GO_Central"/>
</dbReference>
<dbReference type="GO" id="GO:0047325">
    <property type="term" value="F:inositol-3,4,5,6-tetrakisphosphate 1-kinase activity"/>
    <property type="evidence" value="ECO:0000318"/>
    <property type="project" value="GO_Central"/>
</dbReference>
<dbReference type="EMBL" id="AACB03000001">
    <property type="protein sequence ID" value="KAE8306136.1"/>
    <property type="molecule type" value="Genomic_DNA"/>
</dbReference>
<dbReference type="KEGG" id="gla:GL50803_0016912"/>
<dbReference type="PANTHER" id="PTHR14217:SF1">
    <property type="entry name" value="INOSITOL-TETRAKISPHOSPHATE 1-KINASE"/>
    <property type="match status" value="1"/>
</dbReference>
<accession>A8B9E4</accession>
<protein>
    <submittedName>
        <fullName evidence="1">Uncharacterized protein</fullName>
    </submittedName>
</protein>
<evidence type="ECO:0000313" key="1">
    <source>
        <dbReference type="EMBL" id="KAE8306136.1"/>
    </source>
</evidence>
<comment type="caution">
    <text evidence="1">The sequence shown here is derived from an EMBL/GenBank/DDBJ whole genome shotgun (WGS) entry which is preliminary data.</text>
</comment>
<dbReference type="PANTHER" id="PTHR14217">
    <property type="entry name" value="INOSITOL-TETRAKISPHOSPHATE 1-KINASE"/>
    <property type="match status" value="1"/>
</dbReference>
<dbReference type="RefSeq" id="XP_001708466.1">
    <property type="nucleotide sequence ID" value="XM_001708414.1"/>
</dbReference>
<organism evidence="1 2">
    <name type="scientific">Giardia intestinalis (strain ATCC 50803 / WB clone C6)</name>
    <name type="common">Giardia lamblia</name>
    <dbReference type="NCBI Taxonomy" id="184922"/>
    <lineage>
        <taxon>Eukaryota</taxon>
        <taxon>Metamonada</taxon>
        <taxon>Diplomonadida</taxon>
        <taxon>Hexamitidae</taxon>
        <taxon>Giardiinae</taxon>
        <taxon>Giardia</taxon>
    </lineage>
</organism>
<dbReference type="GeneID" id="5701383"/>
<dbReference type="HOGENOM" id="CLU_817466_0_0_1"/>
<reference evidence="1 2" key="1">
    <citation type="journal article" date="2007" name="Science">
        <title>Genomic minimalism in the early diverging intestinal parasite Giardia lamblia.</title>
        <authorList>
            <person name="Morrison H.G."/>
            <person name="McArthur A.G."/>
            <person name="Gillin F.D."/>
            <person name="Aley S.B."/>
            <person name="Adam R.D."/>
            <person name="Olsen G.J."/>
            <person name="Best A.A."/>
            <person name="Cande W.Z."/>
            <person name="Chen F."/>
            <person name="Cipriano M.J."/>
            <person name="Davids B.J."/>
            <person name="Dawson S.C."/>
            <person name="Elmendorf H.G."/>
            <person name="Hehl A.B."/>
            <person name="Holder M.E."/>
            <person name="Huse S.M."/>
            <person name="Kim U.U."/>
            <person name="Lasek-Nesselquist E."/>
            <person name="Manning G."/>
            <person name="Nigam A."/>
            <person name="Nixon J.E."/>
            <person name="Palm D."/>
            <person name="Passamaneck N.E."/>
            <person name="Prabhu A."/>
            <person name="Reich C.I."/>
            <person name="Reiner D.S."/>
            <person name="Samuelson J."/>
            <person name="Svard S.G."/>
            <person name="Sogin M.L."/>
        </authorList>
    </citation>
    <scope>NUCLEOTIDE SEQUENCE [LARGE SCALE GENOMIC DNA]</scope>
    <source>
        <strain evidence="1 2">WB C6</strain>
    </source>
</reference>
<sequence>MELVVIATKKKLNKEPMRLMLNEMAKQSQIRRLTVIELDGLKSAKQLERAIEDIDLASSILIHKPHELFSSANKQLLQAYTEMENHFYYVQDKLESIKRIHSRLDMHTILSTLELEGMHTPCVYLLESQLTDEALLWADTHSPFLLKPNDSNNHNLYLVKSASSLSKLYPELQDEAERRKAQEVGEASTADVDLLHCNSIYLMEQYIPHSAVFKLYTYRGTIIHTDFRAPLRLPEAFHPEGLCEAYGACDTSEASYRKINSQTCLEIQTSIAYAPTPVEWRLVQSVAQLIYASLGLSILGIDALLTPTGFYIIDINYFSGPKKADWLNLKKLLILDLPNC</sequence>
<keyword evidence="2" id="KW-1185">Reference proteome</keyword>
<dbReference type="VEuPathDB" id="GiardiaDB:GL50803_16912"/>
<dbReference type="GO" id="GO:0000287">
    <property type="term" value="F:magnesium ion binding"/>
    <property type="evidence" value="ECO:0007669"/>
    <property type="project" value="InterPro"/>
</dbReference>